<dbReference type="GO" id="GO:0008483">
    <property type="term" value="F:transaminase activity"/>
    <property type="evidence" value="ECO:0007669"/>
    <property type="project" value="TreeGrafter"/>
</dbReference>
<dbReference type="InterPro" id="IPR050478">
    <property type="entry name" value="Ethylene_sulfur-biosynth"/>
</dbReference>
<dbReference type="CDD" id="cd00609">
    <property type="entry name" value="AAT_like"/>
    <property type="match status" value="1"/>
</dbReference>
<dbReference type="Gene3D" id="3.40.640.10">
    <property type="entry name" value="Type I PLP-dependent aspartate aminotransferase-like (Major domain)"/>
    <property type="match status" value="1"/>
</dbReference>
<dbReference type="PRINTS" id="PR00753">
    <property type="entry name" value="ACCSYNTHASE"/>
</dbReference>
<dbReference type="PANTHER" id="PTHR43795">
    <property type="entry name" value="BIFUNCTIONAL ASPARTATE AMINOTRANSFERASE AND GLUTAMATE/ASPARTATE-PREPHENATE AMINOTRANSFERASE-RELATED"/>
    <property type="match status" value="1"/>
</dbReference>
<gene>
    <name evidence="4" type="ORF">E8E12_003583</name>
</gene>
<evidence type="ECO:0000259" key="3">
    <source>
        <dbReference type="Pfam" id="PF00155"/>
    </source>
</evidence>
<dbReference type="InterPro" id="IPR004838">
    <property type="entry name" value="NHTrfase_class1_PyrdxlP-BS"/>
</dbReference>
<protein>
    <recommendedName>
        <fullName evidence="3">Aminotransferase class I/classII large domain-containing protein</fullName>
    </recommendedName>
</protein>
<dbReference type="GO" id="GO:0030170">
    <property type="term" value="F:pyridoxal phosphate binding"/>
    <property type="evidence" value="ECO:0007669"/>
    <property type="project" value="InterPro"/>
</dbReference>
<dbReference type="InterPro" id="IPR015424">
    <property type="entry name" value="PyrdxlP-dep_Trfase"/>
</dbReference>
<dbReference type="InterPro" id="IPR015421">
    <property type="entry name" value="PyrdxlP-dep_Trfase_major"/>
</dbReference>
<sequence length="436" mass="48080">MQARLSTRGSNTRGAGVADSVVWEKCSDVWHAKTNPSGWVPVGLAENALMHNELREFLNSKSLVDEQSRALTYGDGPSGSKPLRHALTAFFNDYFHPAWPVKPEHLLVTNGVTSAVEHCAWNLANPGEGILLGRPYYRAFIGAMQLRAGVQAVPVAFSGIDPCSVSCVAEYELALIDSNARGIKIRALLLCHPNNPLGRYYSREAIVGLMQLCQKYTIHLIVDEIYALSTWENTVHSPIEGFAEFTSVLSIPTEGIIDANLVHVLWGASKDFGANGLRLGVMVSQGNPELLRASQACAYFSSPSSLAENAVRAIVSDRAFLNRYVSTNRRRMSDAYRYVANLLQEHGIEYKPGTTAAFFVWLDLGKRYAAQHPDSVMNLNAVEIAEMIRKEVARRKVFLVDGDAMGAEEPGWFRMVFTQPPEIVAEAVRRLANALQ</sequence>
<feature type="domain" description="Aminotransferase class I/classII large" evidence="3">
    <location>
        <begin position="43"/>
        <end position="431"/>
    </location>
</feature>
<dbReference type="PANTHER" id="PTHR43795:SF63">
    <property type="entry name" value="PUTATIVE (AFU_ORTHOLOGUE AFUA_4G00630)-RELATED"/>
    <property type="match status" value="1"/>
</dbReference>
<accession>A0A9P5BZ70</accession>
<comment type="caution">
    <text evidence="4">The sequence shown here is derived from an EMBL/GenBank/DDBJ whole genome shotgun (WGS) entry which is preliminary data.</text>
</comment>
<proteinExistence type="inferred from homology"/>
<evidence type="ECO:0000256" key="2">
    <source>
        <dbReference type="ARBA" id="ARBA00022898"/>
    </source>
</evidence>
<name>A0A9P5BZ70_9PLEO</name>
<evidence type="ECO:0000256" key="1">
    <source>
        <dbReference type="ARBA" id="ARBA00007441"/>
    </source>
</evidence>
<dbReference type="Pfam" id="PF00155">
    <property type="entry name" value="Aminotran_1_2"/>
    <property type="match status" value="1"/>
</dbReference>
<dbReference type="Gene3D" id="3.90.1150.10">
    <property type="entry name" value="Aspartate Aminotransferase, domain 1"/>
    <property type="match status" value="1"/>
</dbReference>
<dbReference type="EMBL" id="SWKV01000046">
    <property type="protein sequence ID" value="KAF3036908.1"/>
    <property type="molecule type" value="Genomic_DNA"/>
</dbReference>
<dbReference type="InterPro" id="IPR015422">
    <property type="entry name" value="PyrdxlP-dep_Trfase_small"/>
</dbReference>
<dbReference type="PROSITE" id="PS00105">
    <property type="entry name" value="AA_TRANSFER_CLASS_1"/>
    <property type="match status" value="1"/>
</dbReference>
<keyword evidence="2" id="KW-0663">Pyridoxal phosphate</keyword>
<dbReference type="OrthoDB" id="7042322at2759"/>
<evidence type="ECO:0000313" key="4">
    <source>
        <dbReference type="EMBL" id="KAF3036908.1"/>
    </source>
</evidence>
<dbReference type="SUPFAM" id="SSF53383">
    <property type="entry name" value="PLP-dependent transferases"/>
    <property type="match status" value="1"/>
</dbReference>
<dbReference type="InterPro" id="IPR004839">
    <property type="entry name" value="Aminotransferase_I/II_large"/>
</dbReference>
<reference evidence="4" key="1">
    <citation type="submission" date="2019-04" db="EMBL/GenBank/DDBJ databases">
        <title>Sequencing of skin fungus with MAO and IRED activity.</title>
        <authorList>
            <person name="Marsaioli A.J."/>
            <person name="Bonatto J.M.C."/>
            <person name="Reis Junior O."/>
        </authorList>
    </citation>
    <scope>NUCLEOTIDE SEQUENCE</scope>
    <source>
        <strain evidence="4">28M1</strain>
    </source>
</reference>
<dbReference type="GO" id="GO:0006520">
    <property type="term" value="P:amino acid metabolic process"/>
    <property type="evidence" value="ECO:0007669"/>
    <property type="project" value="TreeGrafter"/>
</dbReference>
<keyword evidence="5" id="KW-1185">Reference proteome</keyword>
<organism evidence="4 5">
    <name type="scientific">Didymella heteroderae</name>
    <dbReference type="NCBI Taxonomy" id="1769908"/>
    <lineage>
        <taxon>Eukaryota</taxon>
        <taxon>Fungi</taxon>
        <taxon>Dikarya</taxon>
        <taxon>Ascomycota</taxon>
        <taxon>Pezizomycotina</taxon>
        <taxon>Dothideomycetes</taxon>
        <taxon>Pleosporomycetidae</taxon>
        <taxon>Pleosporales</taxon>
        <taxon>Pleosporineae</taxon>
        <taxon>Didymellaceae</taxon>
        <taxon>Didymella</taxon>
    </lineage>
</organism>
<dbReference type="AlphaFoldDB" id="A0A9P5BZ70"/>
<dbReference type="Proteomes" id="UP000758155">
    <property type="component" value="Unassembled WGS sequence"/>
</dbReference>
<evidence type="ECO:0000313" key="5">
    <source>
        <dbReference type="Proteomes" id="UP000758155"/>
    </source>
</evidence>
<comment type="similarity">
    <text evidence="1">Belongs to the class-I pyridoxal-phosphate-dependent aminotransferase family.</text>
</comment>